<sequence length="307" mass="34459">MLRLCVIDFGGSWDSYLPLVEFAYNNSYHSSIGMTPFEALYGRKCRTPICWLEAGEKQFVRPEIVQEKTDKVKEIQERLKAAQNRQKSYADKKRRLVEFQVGGHIMLKVSPWKGLSGLRSVGSLAPVASRPNGHDATTSTTDQPRVTVVELPPPQHNVLGGGPEHIPRRNIATSEPIMEEVTSETRMMDRMMQAMNADMAQQQEMFLKLLEDKDTNNRRHKTVAENMIAVGSGGIGNEIPMDRVATMEARQPTKPCSFKTFLSCRPPEFKGNNDPIVCMNWIREMEQAFGTSGCGEGQKDTFGSQMS</sequence>
<evidence type="ECO:0000313" key="2">
    <source>
        <dbReference type="Proteomes" id="UP001055879"/>
    </source>
</evidence>
<organism evidence="1 2">
    <name type="scientific">Arctium lappa</name>
    <name type="common">Greater burdock</name>
    <name type="synonym">Lappa major</name>
    <dbReference type="NCBI Taxonomy" id="4217"/>
    <lineage>
        <taxon>Eukaryota</taxon>
        <taxon>Viridiplantae</taxon>
        <taxon>Streptophyta</taxon>
        <taxon>Embryophyta</taxon>
        <taxon>Tracheophyta</taxon>
        <taxon>Spermatophyta</taxon>
        <taxon>Magnoliopsida</taxon>
        <taxon>eudicotyledons</taxon>
        <taxon>Gunneridae</taxon>
        <taxon>Pentapetalae</taxon>
        <taxon>asterids</taxon>
        <taxon>campanulids</taxon>
        <taxon>Asterales</taxon>
        <taxon>Asteraceae</taxon>
        <taxon>Carduoideae</taxon>
        <taxon>Cardueae</taxon>
        <taxon>Arctiinae</taxon>
        <taxon>Arctium</taxon>
    </lineage>
</organism>
<reference evidence="1 2" key="2">
    <citation type="journal article" date="2022" name="Mol. Ecol. Resour.">
        <title>The genomes of chicory, endive, great burdock and yacon provide insights into Asteraceae paleo-polyploidization history and plant inulin production.</title>
        <authorList>
            <person name="Fan W."/>
            <person name="Wang S."/>
            <person name="Wang H."/>
            <person name="Wang A."/>
            <person name="Jiang F."/>
            <person name="Liu H."/>
            <person name="Zhao H."/>
            <person name="Xu D."/>
            <person name="Zhang Y."/>
        </authorList>
    </citation>
    <scope>NUCLEOTIDE SEQUENCE [LARGE SCALE GENOMIC DNA]</scope>
    <source>
        <strain evidence="2">cv. Niubang</strain>
    </source>
</reference>
<keyword evidence="2" id="KW-1185">Reference proteome</keyword>
<evidence type="ECO:0000313" key="1">
    <source>
        <dbReference type="EMBL" id="KAI3665675.1"/>
    </source>
</evidence>
<name>A0ACB8XFA6_ARCLA</name>
<dbReference type="Proteomes" id="UP001055879">
    <property type="component" value="Linkage Group LG18"/>
</dbReference>
<dbReference type="EMBL" id="CM042064">
    <property type="protein sequence ID" value="KAI3665675.1"/>
    <property type="molecule type" value="Genomic_DNA"/>
</dbReference>
<gene>
    <name evidence="1" type="ORF">L6452_44305</name>
</gene>
<reference evidence="2" key="1">
    <citation type="journal article" date="2022" name="Mol. Ecol. Resour.">
        <title>The genomes of chicory, endive, great burdock and yacon provide insights into Asteraceae palaeo-polyploidization history and plant inulin production.</title>
        <authorList>
            <person name="Fan W."/>
            <person name="Wang S."/>
            <person name="Wang H."/>
            <person name="Wang A."/>
            <person name="Jiang F."/>
            <person name="Liu H."/>
            <person name="Zhao H."/>
            <person name="Xu D."/>
            <person name="Zhang Y."/>
        </authorList>
    </citation>
    <scope>NUCLEOTIDE SEQUENCE [LARGE SCALE GENOMIC DNA]</scope>
    <source>
        <strain evidence="2">cv. Niubang</strain>
    </source>
</reference>
<proteinExistence type="predicted"/>
<accession>A0ACB8XFA6</accession>
<protein>
    <submittedName>
        <fullName evidence="1">Uncharacterized protein</fullName>
    </submittedName>
</protein>
<comment type="caution">
    <text evidence="1">The sequence shown here is derived from an EMBL/GenBank/DDBJ whole genome shotgun (WGS) entry which is preliminary data.</text>
</comment>